<evidence type="ECO:0000256" key="4">
    <source>
        <dbReference type="ARBA" id="ARBA00010031"/>
    </source>
</evidence>
<feature type="chain" id="PRO_5035465025" description="Extracellular membrane protein CFEM domain-containing protein" evidence="16">
    <location>
        <begin position="25"/>
        <end position="425"/>
    </location>
</feature>
<feature type="signal peptide" evidence="16">
    <location>
        <begin position="1"/>
        <end position="24"/>
    </location>
</feature>
<keyword evidence="6" id="KW-0325">Glycoprotein</keyword>
<keyword evidence="5" id="KW-0964">Secreted</keyword>
<gene>
    <name evidence="19" type="ORF">FB567DRAFT_616205</name>
</gene>
<dbReference type="PANTHER" id="PTHR33048">
    <property type="entry name" value="PTH11-LIKE INTEGRAL MEMBRANE PROTEIN (AFU_ORTHOLOGUE AFUA_5G11245)"/>
    <property type="match status" value="1"/>
</dbReference>
<feature type="transmembrane region" description="Helical" evidence="15">
    <location>
        <begin position="175"/>
        <end position="201"/>
    </location>
</feature>
<comment type="caution">
    <text evidence="19">The sequence shown here is derived from an EMBL/GenBank/DDBJ whole genome shotgun (WGS) entry which is preliminary data.</text>
</comment>
<accession>A0A8K0QT27</accession>
<keyword evidence="7 15" id="KW-0812">Transmembrane</keyword>
<dbReference type="GO" id="GO:0005576">
    <property type="term" value="C:extracellular region"/>
    <property type="evidence" value="ECO:0007669"/>
    <property type="project" value="UniProtKB-SubCell"/>
</dbReference>
<evidence type="ECO:0000256" key="15">
    <source>
        <dbReference type="SAM" id="Phobius"/>
    </source>
</evidence>
<evidence type="ECO:0000256" key="9">
    <source>
        <dbReference type="ARBA" id="ARBA00022989"/>
    </source>
</evidence>
<evidence type="ECO:0000259" key="18">
    <source>
        <dbReference type="Pfam" id="PF20684"/>
    </source>
</evidence>
<dbReference type="Pfam" id="PF20684">
    <property type="entry name" value="Fung_rhodopsin"/>
    <property type="match status" value="1"/>
</dbReference>
<dbReference type="Pfam" id="PF05730">
    <property type="entry name" value="CFEM"/>
    <property type="match status" value="1"/>
</dbReference>
<feature type="transmembrane region" description="Helical" evidence="15">
    <location>
        <begin position="333"/>
        <end position="356"/>
    </location>
</feature>
<feature type="transmembrane region" description="Helical" evidence="15">
    <location>
        <begin position="104"/>
        <end position="122"/>
    </location>
</feature>
<protein>
    <recommendedName>
        <fullName evidence="21">Extracellular membrane protein CFEM domain-containing protein</fullName>
    </recommendedName>
</protein>
<dbReference type="InterPro" id="IPR049326">
    <property type="entry name" value="Rhodopsin_dom_fungi"/>
</dbReference>
<dbReference type="PANTHER" id="PTHR33048:SF143">
    <property type="entry name" value="EXTRACELLULAR MEMBRANE PROTEIN CFEM DOMAIN-CONTAINING PROTEIN-RELATED"/>
    <property type="match status" value="1"/>
</dbReference>
<dbReference type="InterPro" id="IPR008427">
    <property type="entry name" value="Extracellular_membr_CFEM_dom"/>
</dbReference>
<evidence type="ECO:0000313" key="20">
    <source>
        <dbReference type="Proteomes" id="UP000813461"/>
    </source>
</evidence>
<keyword evidence="20" id="KW-1185">Reference proteome</keyword>
<keyword evidence="11" id="KW-1015">Disulfide bond</keyword>
<evidence type="ECO:0000256" key="1">
    <source>
        <dbReference type="ARBA" id="ARBA00004141"/>
    </source>
</evidence>
<evidence type="ECO:0000256" key="14">
    <source>
        <dbReference type="SAM" id="MobiDB-lite"/>
    </source>
</evidence>
<reference evidence="19" key="1">
    <citation type="journal article" date="2021" name="Nat. Commun.">
        <title>Genetic determinants of endophytism in the Arabidopsis root mycobiome.</title>
        <authorList>
            <person name="Mesny F."/>
            <person name="Miyauchi S."/>
            <person name="Thiergart T."/>
            <person name="Pickel B."/>
            <person name="Atanasova L."/>
            <person name="Karlsson M."/>
            <person name="Huettel B."/>
            <person name="Barry K.W."/>
            <person name="Haridas S."/>
            <person name="Chen C."/>
            <person name="Bauer D."/>
            <person name="Andreopoulos W."/>
            <person name="Pangilinan J."/>
            <person name="LaButti K."/>
            <person name="Riley R."/>
            <person name="Lipzen A."/>
            <person name="Clum A."/>
            <person name="Drula E."/>
            <person name="Henrissat B."/>
            <person name="Kohler A."/>
            <person name="Grigoriev I.V."/>
            <person name="Martin F.M."/>
            <person name="Hacquard S."/>
        </authorList>
    </citation>
    <scope>NUCLEOTIDE SEQUENCE</scope>
    <source>
        <strain evidence="19">MPI-SDFR-AT-0120</strain>
    </source>
</reference>
<sequence>MRLRLSGTFAMLLAILCLSSPAKSSGLGELSSCASKCNDIAISKSTCASLQDPACLCGDATFRPIVLQCLTTTCTPKESLRGVNATATMCGDPVRNRSHTLRKVNISLFVLTMCVVIARTASHMAYGRSNILSDVNMCLIVVLDIAVFVMSHKLLDTGLGRDLWTLPFSDIYTTLKYFWICEILFAVVGWLIRIAFVLFFLQIFTDRKFQIIIWVIIAGYLCIMVTTIGLVISICTPVSYFWTSWDAEHAGRCRNHNVLVLASSSIFIAADLLTFALPLSRVWGLHMSLKKKIGVAFMLSVGLFVTIVAIIRITTLVRFATTPNISWDYVDSAMWALVELQVGIICLCMPSLRLGLSRLFPSIMGSSRGQGSTADRSNGRVIDRSANRGKAFTNSRGSRAAFGPQGEDDASFVQLVENPSKTSVE</sequence>
<feature type="domain" description="CFEM" evidence="17">
    <location>
        <begin position="28"/>
        <end position="90"/>
    </location>
</feature>
<keyword evidence="12" id="KW-0449">Lipoprotein</keyword>
<evidence type="ECO:0000259" key="17">
    <source>
        <dbReference type="Pfam" id="PF05730"/>
    </source>
</evidence>
<comment type="similarity">
    <text evidence="13">Belongs to the SAT4 family.</text>
</comment>
<feature type="transmembrane region" description="Helical" evidence="15">
    <location>
        <begin position="260"/>
        <end position="283"/>
    </location>
</feature>
<dbReference type="EMBL" id="JAGMVJ010000038">
    <property type="protein sequence ID" value="KAH7066522.1"/>
    <property type="molecule type" value="Genomic_DNA"/>
</dbReference>
<dbReference type="InterPro" id="IPR052337">
    <property type="entry name" value="SAT4-like"/>
</dbReference>
<keyword evidence="6" id="KW-0336">GPI-anchor</keyword>
<evidence type="ECO:0000256" key="10">
    <source>
        <dbReference type="ARBA" id="ARBA00023136"/>
    </source>
</evidence>
<evidence type="ECO:0000256" key="12">
    <source>
        <dbReference type="ARBA" id="ARBA00023288"/>
    </source>
</evidence>
<comment type="subcellular location">
    <subcellularLocation>
        <location evidence="2">Membrane</location>
        <topology evidence="2">Lipid-anchor</topology>
        <topology evidence="2">GPI-anchor</topology>
    </subcellularLocation>
    <subcellularLocation>
        <location evidence="1">Membrane</location>
        <topology evidence="1">Multi-pass membrane protein</topology>
    </subcellularLocation>
    <subcellularLocation>
        <location evidence="3">Secreted</location>
    </subcellularLocation>
</comment>
<keyword evidence="10 15" id="KW-0472">Membrane</keyword>
<evidence type="ECO:0000313" key="19">
    <source>
        <dbReference type="EMBL" id="KAH7066522.1"/>
    </source>
</evidence>
<evidence type="ECO:0000256" key="2">
    <source>
        <dbReference type="ARBA" id="ARBA00004589"/>
    </source>
</evidence>
<dbReference type="Proteomes" id="UP000813461">
    <property type="component" value="Unassembled WGS sequence"/>
</dbReference>
<feature type="compositionally biased region" description="Polar residues" evidence="14">
    <location>
        <begin position="365"/>
        <end position="376"/>
    </location>
</feature>
<evidence type="ECO:0000256" key="3">
    <source>
        <dbReference type="ARBA" id="ARBA00004613"/>
    </source>
</evidence>
<feature type="compositionally biased region" description="Basic and acidic residues" evidence="14">
    <location>
        <begin position="377"/>
        <end position="386"/>
    </location>
</feature>
<evidence type="ECO:0000256" key="13">
    <source>
        <dbReference type="ARBA" id="ARBA00038359"/>
    </source>
</evidence>
<keyword evidence="8 16" id="KW-0732">Signal</keyword>
<evidence type="ECO:0000256" key="5">
    <source>
        <dbReference type="ARBA" id="ARBA00022525"/>
    </source>
</evidence>
<dbReference type="AlphaFoldDB" id="A0A8K0QT27"/>
<name>A0A8K0QT27_9PLEO</name>
<dbReference type="GO" id="GO:0098552">
    <property type="term" value="C:side of membrane"/>
    <property type="evidence" value="ECO:0007669"/>
    <property type="project" value="UniProtKB-KW"/>
</dbReference>
<evidence type="ECO:0000256" key="11">
    <source>
        <dbReference type="ARBA" id="ARBA00023157"/>
    </source>
</evidence>
<evidence type="ECO:0000256" key="16">
    <source>
        <dbReference type="SAM" id="SignalP"/>
    </source>
</evidence>
<evidence type="ECO:0000256" key="8">
    <source>
        <dbReference type="ARBA" id="ARBA00022729"/>
    </source>
</evidence>
<organism evidence="19 20">
    <name type="scientific">Paraphoma chrysanthemicola</name>
    <dbReference type="NCBI Taxonomy" id="798071"/>
    <lineage>
        <taxon>Eukaryota</taxon>
        <taxon>Fungi</taxon>
        <taxon>Dikarya</taxon>
        <taxon>Ascomycota</taxon>
        <taxon>Pezizomycotina</taxon>
        <taxon>Dothideomycetes</taxon>
        <taxon>Pleosporomycetidae</taxon>
        <taxon>Pleosporales</taxon>
        <taxon>Pleosporineae</taxon>
        <taxon>Phaeosphaeriaceae</taxon>
        <taxon>Paraphoma</taxon>
    </lineage>
</organism>
<feature type="domain" description="Rhodopsin" evidence="18">
    <location>
        <begin position="119"/>
        <end position="356"/>
    </location>
</feature>
<dbReference type="OrthoDB" id="2496787at2759"/>
<feature type="transmembrane region" description="Helical" evidence="15">
    <location>
        <begin position="213"/>
        <end position="240"/>
    </location>
</feature>
<keyword evidence="9 15" id="KW-1133">Transmembrane helix</keyword>
<proteinExistence type="inferred from homology"/>
<feature type="transmembrane region" description="Helical" evidence="15">
    <location>
        <begin position="295"/>
        <end position="313"/>
    </location>
</feature>
<evidence type="ECO:0008006" key="21">
    <source>
        <dbReference type="Google" id="ProtNLM"/>
    </source>
</evidence>
<evidence type="ECO:0000256" key="7">
    <source>
        <dbReference type="ARBA" id="ARBA00022692"/>
    </source>
</evidence>
<evidence type="ECO:0000256" key="6">
    <source>
        <dbReference type="ARBA" id="ARBA00022622"/>
    </source>
</evidence>
<feature type="region of interest" description="Disordered" evidence="14">
    <location>
        <begin position="365"/>
        <end position="407"/>
    </location>
</feature>
<comment type="similarity">
    <text evidence="4">Belongs to the RBT5 family.</text>
</comment>